<dbReference type="OrthoDB" id="1122180at2"/>
<sequence>MKASLLLLLLGLSSVLNVSFAQHGGEIIVQKKGLGFAYYQQGSQISKKQLLHILDQHPEARKELQKGHRNTLPASVLTYAGGLLISYPMSKQLVGTQPNWLVSGAGASMLTFSIPFAGAKMKREHQAIQVYNQGLQSAKRQHTDLRVGYAYNRASFVFTF</sequence>
<accession>A0A2U1B0D5</accession>
<keyword evidence="1" id="KW-0732">Signal</keyword>
<gene>
    <name evidence="2" type="ORF">C8E01_10312</name>
</gene>
<evidence type="ECO:0000313" key="3">
    <source>
        <dbReference type="Proteomes" id="UP000245466"/>
    </source>
</evidence>
<dbReference type="AlphaFoldDB" id="A0A2U1B0D5"/>
<proteinExistence type="predicted"/>
<comment type="caution">
    <text evidence="2">The sequence shown here is derived from an EMBL/GenBank/DDBJ whole genome shotgun (WGS) entry which is preliminary data.</text>
</comment>
<feature type="chain" id="PRO_5015631781" evidence="1">
    <location>
        <begin position="22"/>
        <end position="160"/>
    </location>
</feature>
<keyword evidence="3" id="KW-1185">Reference proteome</keyword>
<organism evidence="2 3">
    <name type="scientific">Pontibacter virosus</name>
    <dbReference type="NCBI Taxonomy" id="1765052"/>
    <lineage>
        <taxon>Bacteria</taxon>
        <taxon>Pseudomonadati</taxon>
        <taxon>Bacteroidota</taxon>
        <taxon>Cytophagia</taxon>
        <taxon>Cytophagales</taxon>
        <taxon>Hymenobacteraceae</taxon>
        <taxon>Pontibacter</taxon>
    </lineage>
</organism>
<dbReference type="EMBL" id="QEKI01000003">
    <property type="protein sequence ID" value="PVY42146.1"/>
    <property type="molecule type" value="Genomic_DNA"/>
</dbReference>
<evidence type="ECO:0000313" key="2">
    <source>
        <dbReference type="EMBL" id="PVY42146.1"/>
    </source>
</evidence>
<reference evidence="2 3" key="1">
    <citation type="submission" date="2018-04" db="EMBL/GenBank/DDBJ databases">
        <title>Genomic Encyclopedia of Type Strains, Phase IV (KMG-IV): sequencing the most valuable type-strain genomes for metagenomic binning, comparative biology and taxonomic classification.</title>
        <authorList>
            <person name="Goeker M."/>
        </authorList>
    </citation>
    <scope>NUCLEOTIDE SEQUENCE [LARGE SCALE GENOMIC DNA]</scope>
    <source>
        <strain evidence="2 3">DSM 100231</strain>
    </source>
</reference>
<evidence type="ECO:0000256" key="1">
    <source>
        <dbReference type="SAM" id="SignalP"/>
    </source>
</evidence>
<protein>
    <submittedName>
        <fullName evidence="2">Uncharacterized protein</fullName>
    </submittedName>
</protein>
<feature type="signal peptide" evidence="1">
    <location>
        <begin position="1"/>
        <end position="21"/>
    </location>
</feature>
<dbReference type="RefSeq" id="WP_116542334.1">
    <property type="nucleotide sequence ID" value="NZ_QEKI01000003.1"/>
</dbReference>
<name>A0A2U1B0D5_9BACT</name>
<dbReference type="Proteomes" id="UP000245466">
    <property type="component" value="Unassembled WGS sequence"/>
</dbReference>